<organism evidence="1 2">
    <name type="scientific">Agrobacterium larrymoorei</name>
    <dbReference type="NCBI Taxonomy" id="160699"/>
    <lineage>
        <taxon>Bacteria</taxon>
        <taxon>Pseudomonadati</taxon>
        <taxon>Pseudomonadota</taxon>
        <taxon>Alphaproteobacteria</taxon>
        <taxon>Hyphomicrobiales</taxon>
        <taxon>Rhizobiaceae</taxon>
        <taxon>Rhizobium/Agrobacterium group</taxon>
        <taxon>Agrobacterium</taxon>
    </lineage>
</organism>
<protein>
    <submittedName>
        <fullName evidence="1">Uncharacterized protein</fullName>
    </submittedName>
</protein>
<dbReference type="Proteomes" id="UP001224781">
    <property type="component" value="Unassembled WGS sequence"/>
</dbReference>
<keyword evidence="2" id="KW-1185">Reference proteome</keyword>
<accession>A0ABU0ULY9</accession>
<dbReference type="EMBL" id="JAUTBL010000002">
    <property type="protein sequence ID" value="MDQ1185967.1"/>
    <property type="molecule type" value="Genomic_DNA"/>
</dbReference>
<name>A0ABU0ULY9_9HYPH</name>
<evidence type="ECO:0000313" key="2">
    <source>
        <dbReference type="Proteomes" id="UP001224781"/>
    </source>
</evidence>
<gene>
    <name evidence="1" type="ORF">QE408_003110</name>
</gene>
<evidence type="ECO:0000313" key="1">
    <source>
        <dbReference type="EMBL" id="MDQ1185967.1"/>
    </source>
</evidence>
<dbReference type="RefSeq" id="WP_306932612.1">
    <property type="nucleotide sequence ID" value="NZ_JAUTBL010000002.1"/>
</dbReference>
<sequence>MNALLQEKETCLQALTSCPVCRSRRLEYWRHEKFGPQVDEEDDFLWRLPKVDDQATARFWCGMILWLDEKAKINIRYGCTLATMAAVQELNRKPETVLEEKAA</sequence>
<reference evidence="1 2" key="1">
    <citation type="submission" date="2023-07" db="EMBL/GenBank/DDBJ databases">
        <title>Functional and genomic diversity of the sorghum phyllosphere microbiome.</title>
        <authorList>
            <person name="Shade A."/>
        </authorList>
    </citation>
    <scope>NUCLEOTIDE SEQUENCE [LARGE SCALE GENOMIC DNA]</scope>
    <source>
        <strain evidence="1 2">SORGH_AS_1126</strain>
    </source>
</reference>
<proteinExistence type="predicted"/>
<comment type="caution">
    <text evidence="1">The sequence shown here is derived from an EMBL/GenBank/DDBJ whole genome shotgun (WGS) entry which is preliminary data.</text>
</comment>